<feature type="compositionally biased region" description="Basic and acidic residues" evidence="1">
    <location>
        <begin position="23"/>
        <end position="39"/>
    </location>
</feature>
<protein>
    <recommendedName>
        <fullName evidence="4">Carboxypeptidase regulatory-like domain-containing protein</fullName>
    </recommendedName>
</protein>
<name>A0A839V4J6_9GAMM</name>
<keyword evidence="3" id="KW-1185">Reference proteome</keyword>
<feature type="region of interest" description="Disordered" evidence="1">
    <location>
        <begin position="22"/>
        <end position="64"/>
    </location>
</feature>
<organism evidence="2 3">
    <name type="scientific">Halomonas cerina</name>
    <dbReference type="NCBI Taxonomy" id="447424"/>
    <lineage>
        <taxon>Bacteria</taxon>
        <taxon>Pseudomonadati</taxon>
        <taxon>Pseudomonadota</taxon>
        <taxon>Gammaproteobacteria</taxon>
        <taxon>Oceanospirillales</taxon>
        <taxon>Halomonadaceae</taxon>
        <taxon>Halomonas</taxon>
    </lineage>
</organism>
<comment type="caution">
    <text evidence="2">The sequence shown here is derived from an EMBL/GenBank/DDBJ whole genome shotgun (WGS) entry which is preliminary data.</text>
</comment>
<dbReference type="SUPFAM" id="SSF117074">
    <property type="entry name" value="Hypothetical protein PA1324"/>
    <property type="match status" value="1"/>
</dbReference>
<proteinExistence type="predicted"/>
<dbReference type="PROSITE" id="PS51257">
    <property type="entry name" value="PROKAR_LIPOPROTEIN"/>
    <property type="match status" value="1"/>
</dbReference>
<reference evidence="2 3" key="1">
    <citation type="submission" date="2020-08" db="EMBL/GenBank/DDBJ databases">
        <title>Genomic Encyclopedia of Type Strains, Phase III (KMG-III): the genomes of soil and plant-associated and newly described type strains.</title>
        <authorList>
            <person name="Whitman W."/>
        </authorList>
    </citation>
    <scope>NUCLEOTIDE SEQUENCE [LARGE SCALE GENOMIC DNA]</scope>
    <source>
        <strain evidence="2 3">CECT 7282</strain>
    </source>
</reference>
<evidence type="ECO:0000256" key="1">
    <source>
        <dbReference type="SAM" id="MobiDB-lite"/>
    </source>
</evidence>
<accession>A0A839V4J6</accession>
<gene>
    <name evidence="2" type="ORF">FHR94_000116</name>
</gene>
<dbReference type="AlphaFoldDB" id="A0A839V4J6"/>
<evidence type="ECO:0008006" key="4">
    <source>
        <dbReference type="Google" id="ProtNLM"/>
    </source>
</evidence>
<evidence type="ECO:0000313" key="3">
    <source>
        <dbReference type="Proteomes" id="UP000547614"/>
    </source>
</evidence>
<evidence type="ECO:0000313" key="2">
    <source>
        <dbReference type="EMBL" id="MBB3188898.1"/>
    </source>
</evidence>
<dbReference type="RefSeq" id="WP_183323465.1">
    <property type="nucleotide sequence ID" value="NZ_JACHXP010000001.1"/>
</dbReference>
<feature type="compositionally biased region" description="Basic and acidic residues" evidence="1">
    <location>
        <begin position="49"/>
        <end position="64"/>
    </location>
</feature>
<sequence>MTRWIAIALLGLMLTGCQTFEPHAPDRGTERIEVIDRSTEAAPTTPSPRPDREKPQERTGRVPREVAFPAEEYARLDKRGTAVVSGRFTLSGRPVTRRPVAVAPVTTYSAEAAEHALAGRAVEPADPRARDYTHTTRTDGNGAFRVTGLPDGDFYVSASGRDPVTGKVQVVIHQISLGNGQHREVDLSQ</sequence>
<dbReference type="EMBL" id="JACHXP010000001">
    <property type="protein sequence ID" value="MBB3188898.1"/>
    <property type="molecule type" value="Genomic_DNA"/>
</dbReference>
<dbReference type="Proteomes" id="UP000547614">
    <property type="component" value="Unassembled WGS sequence"/>
</dbReference>